<dbReference type="Proteomes" id="UP000530032">
    <property type="component" value="Unassembled WGS sequence"/>
</dbReference>
<dbReference type="GO" id="GO:0003723">
    <property type="term" value="F:RNA binding"/>
    <property type="evidence" value="ECO:0007669"/>
    <property type="project" value="InterPro"/>
</dbReference>
<dbReference type="SMART" id="SM01012">
    <property type="entry name" value="ANTAR"/>
    <property type="match status" value="1"/>
</dbReference>
<reference evidence="2" key="1">
    <citation type="submission" date="2020-12" db="EMBL/GenBank/DDBJ databases">
        <title>Comamonas sp. nov., isolated from stream water.</title>
        <authorList>
            <person name="Park K.-H."/>
        </authorList>
    </citation>
    <scope>NUCLEOTIDE SEQUENCE</scope>
    <source>
        <strain evidence="2">EJ-4</strain>
    </source>
</reference>
<dbReference type="RefSeq" id="WP_198460898.1">
    <property type="nucleotide sequence ID" value="NZ_JABBCQ020000012.1"/>
</dbReference>
<organism evidence="2 3">
    <name type="scientific">Comamonas suwonensis</name>
    <dbReference type="NCBI Taxonomy" id="2606214"/>
    <lineage>
        <taxon>Bacteria</taxon>
        <taxon>Pseudomonadati</taxon>
        <taxon>Pseudomonadota</taxon>
        <taxon>Betaproteobacteria</taxon>
        <taxon>Burkholderiales</taxon>
        <taxon>Comamonadaceae</taxon>
        <taxon>Comamonas</taxon>
    </lineage>
</organism>
<evidence type="ECO:0000259" key="1">
    <source>
        <dbReference type="PROSITE" id="PS50921"/>
    </source>
</evidence>
<dbReference type="Pfam" id="PF08376">
    <property type="entry name" value="NIT"/>
    <property type="match status" value="1"/>
</dbReference>
<dbReference type="AlphaFoldDB" id="A0A843B9F0"/>
<dbReference type="InterPro" id="IPR011006">
    <property type="entry name" value="CheY-like_superfamily"/>
</dbReference>
<dbReference type="PROSITE" id="PS50921">
    <property type="entry name" value="ANTAR"/>
    <property type="match status" value="1"/>
</dbReference>
<proteinExistence type="predicted"/>
<dbReference type="InterPro" id="IPR036388">
    <property type="entry name" value="WH-like_DNA-bd_sf"/>
</dbReference>
<dbReference type="Pfam" id="PF03861">
    <property type="entry name" value="ANTAR"/>
    <property type="match status" value="1"/>
</dbReference>
<name>A0A843B9F0_9BURK</name>
<accession>A0A843B9F0</accession>
<comment type="caution">
    <text evidence="2">The sequence shown here is derived from an EMBL/GenBank/DDBJ whole genome shotgun (WGS) entry which is preliminary data.</text>
</comment>
<protein>
    <submittedName>
        <fullName evidence="2">Nitrate- and nitrite sensing domain-containing protein</fullName>
    </submittedName>
</protein>
<feature type="domain" description="ANTAR" evidence="1">
    <location>
        <begin position="352"/>
        <end position="413"/>
    </location>
</feature>
<keyword evidence="3" id="KW-1185">Reference proteome</keyword>
<dbReference type="InterPro" id="IPR005561">
    <property type="entry name" value="ANTAR"/>
</dbReference>
<evidence type="ECO:0000313" key="2">
    <source>
        <dbReference type="EMBL" id="MBI1625720.1"/>
    </source>
</evidence>
<dbReference type="InterPro" id="IPR013587">
    <property type="entry name" value="Nitrate/nitrite_sensing"/>
</dbReference>
<gene>
    <name evidence="2" type="ORF">HF327_014545</name>
</gene>
<dbReference type="EMBL" id="JABBCQ020000012">
    <property type="protein sequence ID" value="MBI1625720.1"/>
    <property type="molecule type" value="Genomic_DNA"/>
</dbReference>
<dbReference type="SUPFAM" id="SSF52172">
    <property type="entry name" value="CheY-like"/>
    <property type="match status" value="1"/>
</dbReference>
<sequence length="425" mass="46029">MKTPLHYLVAARQSEMAELEQISRASTLVASMSELVHALQKERGLSNIFLASGGAQAQQVLQAHLPQVDEAMARVCGVLEALGERSPGAHGARLFNAIANALQGFEALPLLRRKRDALELSAEDCTQALIRMIAACLTVVFEAADSASDPDVARLLVALFHFMQGKELAGQERATGAAAFTSGISKPERQRHWLHLIESQDRCFQVFADFASEAGAERWQLQCGSCPDMTVIERLRRIGCTAGHGAPLDGSLSLPWFEACSSRLDAMHQIEAFLALELQAQCLKKLDQAGAALAQQQALLESMLAPATRAEAAAAFILSPAQSGVALPAEGAYGLQLEKSIVGLVQEQAARLQDMQTEIDKARSTLKERKTIERAKGVLMNYRQLSEGDAYKLIRQTAMNQNRRMLDVAEAILATVDLLPGSTNS</sequence>
<dbReference type="Gene3D" id="1.10.10.10">
    <property type="entry name" value="Winged helix-like DNA-binding domain superfamily/Winged helix DNA-binding domain"/>
    <property type="match status" value="1"/>
</dbReference>
<evidence type="ECO:0000313" key="3">
    <source>
        <dbReference type="Proteomes" id="UP000530032"/>
    </source>
</evidence>